<feature type="coiled-coil region" evidence="7">
    <location>
        <begin position="167"/>
        <end position="201"/>
    </location>
</feature>
<dbReference type="GO" id="GO:0016887">
    <property type="term" value="F:ATP hydrolysis activity"/>
    <property type="evidence" value="ECO:0007669"/>
    <property type="project" value="InterPro"/>
</dbReference>
<evidence type="ECO:0000256" key="1">
    <source>
        <dbReference type="ARBA" id="ARBA00004496"/>
    </source>
</evidence>
<keyword evidence="4 7" id="KW-0067">ATP-binding</keyword>
<feature type="coiled-coil region" evidence="7">
    <location>
        <begin position="329"/>
        <end position="381"/>
    </location>
</feature>
<evidence type="ECO:0000256" key="4">
    <source>
        <dbReference type="ARBA" id="ARBA00022840"/>
    </source>
</evidence>
<dbReference type="RefSeq" id="WP_192040069.1">
    <property type="nucleotide sequence ID" value="NZ_JACYWE010000009.1"/>
</dbReference>
<dbReference type="Pfam" id="PF02463">
    <property type="entry name" value="SMC_N"/>
    <property type="match status" value="1"/>
</dbReference>
<dbReference type="Proteomes" id="UP000642993">
    <property type="component" value="Unassembled WGS sequence"/>
</dbReference>
<comment type="subunit">
    <text evidence="7">Homodimer.</text>
</comment>
<dbReference type="GO" id="GO:0007062">
    <property type="term" value="P:sister chromatid cohesion"/>
    <property type="evidence" value="ECO:0007669"/>
    <property type="project" value="InterPro"/>
</dbReference>
<dbReference type="InterPro" id="IPR003395">
    <property type="entry name" value="RecF/RecN/SMC_N"/>
</dbReference>
<evidence type="ECO:0000256" key="6">
    <source>
        <dbReference type="ARBA" id="ARBA00023125"/>
    </source>
</evidence>
<feature type="binding site" evidence="7">
    <location>
        <begin position="32"/>
        <end position="39"/>
    </location>
    <ligand>
        <name>ATP</name>
        <dbReference type="ChEBI" id="CHEBI:30616"/>
    </ligand>
</feature>
<dbReference type="GO" id="GO:0003677">
    <property type="term" value="F:DNA binding"/>
    <property type="evidence" value="ECO:0007669"/>
    <property type="project" value="UniProtKB-UniRule"/>
</dbReference>
<dbReference type="Gene3D" id="1.20.5.340">
    <property type="match status" value="1"/>
</dbReference>
<dbReference type="InterPro" id="IPR036277">
    <property type="entry name" value="SMC_hinge_sf"/>
</dbReference>
<dbReference type="GO" id="GO:0030261">
    <property type="term" value="P:chromosome condensation"/>
    <property type="evidence" value="ECO:0007669"/>
    <property type="project" value="InterPro"/>
</dbReference>
<dbReference type="PANTHER" id="PTHR43977">
    <property type="entry name" value="STRUCTURAL MAINTENANCE OF CHROMOSOMES PROTEIN 3"/>
    <property type="match status" value="1"/>
</dbReference>
<evidence type="ECO:0000259" key="9">
    <source>
        <dbReference type="SMART" id="SM00968"/>
    </source>
</evidence>
<organism evidence="10 11">
    <name type="scientific">Lolliginicoccus lacisalsi</name>
    <dbReference type="NCBI Taxonomy" id="2742202"/>
    <lineage>
        <taxon>Bacteria</taxon>
        <taxon>Bacillati</taxon>
        <taxon>Actinomycetota</taxon>
        <taxon>Actinomycetes</taxon>
        <taxon>Mycobacteriales</taxon>
        <taxon>Hoyosellaceae</taxon>
        <taxon>Lolliginicoccus</taxon>
    </lineage>
</organism>
<dbReference type="Gene3D" id="3.40.50.300">
    <property type="entry name" value="P-loop containing nucleotide triphosphate hydrolases"/>
    <property type="match status" value="2"/>
</dbReference>
<dbReference type="AlphaFoldDB" id="A0A927PND5"/>
<evidence type="ECO:0000256" key="7">
    <source>
        <dbReference type="HAMAP-Rule" id="MF_01894"/>
    </source>
</evidence>
<feature type="coiled-coil region" evidence="7">
    <location>
        <begin position="410"/>
        <end position="458"/>
    </location>
</feature>
<dbReference type="PIRSF" id="PIRSF005719">
    <property type="entry name" value="SMC"/>
    <property type="match status" value="1"/>
</dbReference>
<evidence type="ECO:0000313" key="10">
    <source>
        <dbReference type="EMBL" id="MBD8507606.1"/>
    </source>
</evidence>
<comment type="function">
    <text evidence="7">Required for chromosome condensation and partitioning.</text>
</comment>
<feature type="domain" description="SMC hinge" evidence="9">
    <location>
        <begin position="509"/>
        <end position="621"/>
    </location>
</feature>
<evidence type="ECO:0000256" key="2">
    <source>
        <dbReference type="ARBA" id="ARBA00022490"/>
    </source>
</evidence>
<dbReference type="SUPFAM" id="SSF57997">
    <property type="entry name" value="Tropomyosin"/>
    <property type="match status" value="1"/>
</dbReference>
<dbReference type="InterPro" id="IPR024704">
    <property type="entry name" value="SMC"/>
</dbReference>
<dbReference type="Gene3D" id="3.30.70.1620">
    <property type="match status" value="1"/>
</dbReference>
<name>A0A927PND5_9ACTN</name>
<sequence>MHLKSLTLRGFKSFASATTLQFEPGITCVVGPNGSGKSNVVDALSWVMGEQGAKALRGGKMQDVIFAGTAGRGALGRAEVTLTIDNSDGALPIDYTEVSITRRVFRDGASEYEINGASCRLMDIQELLSDSGIGREMHVIVGQGQLSQILESRPEDLRAYVEEAAGVLKHRRRKEKAVRKLNAMQANLARLTDLTAELRRQLKPLARQADVARRAQVIQAELRDARLRIAADDVVQRRAELADQQRNEDRARERAREVRERLDGITERGVALEEQVESITPRAEEASQAWFRLSAISERVSSTMQIARERARHLDSGGAMHRGQDPELLEEQAEQAAEQELELAESVAMAEAALETVRDELARCEDEAAEAEREHLSAVRSIADRREGLARLAGKVENLRTRAESFDGEIARFDDRIETAMQRHHEAEQEVEDALARLEELENSEHTLDRQHERAAASLGKAEERVAGLRAAEREAGHEVVSLRSRIDTLSASLRRGDAPAWLVQHHDGALGPRLTDIIEPRPGFETAIAAALGTAADALTCETPNDAEAALAALRAADRGRAVILHAHHARRGAEEPVLPEGAWWAHQLATVPPQYLAALRSRLGRTLVVEDEKLIPRLLAEHPDARLVTRGGEARGTAWIEGGTSQAPSTLEIQAGIDTATESLESATQRAEELAAALAGAVDDLETRRATVTEAHAALTANDSAIVQVQEELARHGHAARVANAERDHLSQQRIRAESEHAALLGELTEHEERLRRAQGESEDTPDETGTAARREVTAHALATARAAEVDARLAARSAEERAGALRGKAESLRRAARAEREARARAEQAQQRRRAAAEAARVIAGSAEQLGTRLAVAVEAAAAHRTELARQRDDASAALHREREARHALTVELGRLTDAAHKDEIARAESALRAQQLEETVLEQFGIAADELIGEYGPDVPLPPSALEMREYELARERGETVSKPQPMPYDRPSQQRRLKAAEKDLATLGKVNPLALEEFAALEERYNFLATQLEDVKAARKDLLDVVDDVDNRILQLFTDAYNDVEREFVTVFATLFPGGEGRLVLTDPEDMLATGIEVEARPPGKKVKRLSLLSGGEKSLTAVAMLVAIFRARPSPFYVMDEVEAALDDTNLRRLINLFEQLRETSQLIVITHQKPTMEIADALYGVTMRGDGITTVLSQRLRGRALGARASEGAPDDSAPNVVA</sequence>
<dbReference type="FunFam" id="3.40.50.300:FF:000901">
    <property type="entry name" value="Chromosome partition protein Smc"/>
    <property type="match status" value="1"/>
</dbReference>
<dbReference type="SMART" id="SM00968">
    <property type="entry name" value="SMC_hinge"/>
    <property type="match status" value="1"/>
</dbReference>
<reference evidence="10" key="1">
    <citation type="submission" date="2020-09" db="EMBL/GenBank/DDBJ databases">
        <title>Hoyosella lacisalsi sp. nov., a halotolerant actinobacterium isolated from soil of Lake Gudzhirganskoe.</title>
        <authorList>
            <person name="Yang Q."/>
            <person name="Guo P.Y."/>
            <person name="Liu S.W."/>
            <person name="Li F.N."/>
            <person name="Sun C.H."/>
        </authorList>
    </citation>
    <scope>NUCLEOTIDE SEQUENCE</scope>
    <source>
        <strain evidence="10">G463</strain>
    </source>
</reference>
<dbReference type="GO" id="GO:0005524">
    <property type="term" value="F:ATP binding"/>
    <property type="evidence" value="ECO:0007669"/>
    <property type="project" value="UniProtKB-UniRule"/>
</dbReference>
<keyword evidence="5 7" id="KW-0175">Coiled coil</keyword>
<gene>
    <name evidence="7 10" type="primary">smc</name>
    <name evidence="10" type="ORF">HT102_14055</name>
</gene>
<protein>
    <recommendedName>
        <fullName evidence="7">Chromosome partition protein Smc</fullName>
    </recommendedName>
</protein>
<dbReference type="InterPro" id="IPR011890">
    <property type="entry name" value="SMC_prok"/>
</dbReference>
<keyword evidence="6 7" id="KW-0238">DNA-binding</keyword>
<dbReference type="Pfam" id="PF06470">
    <property type="entry name" value="SMC_hinge"/>
    <property type="match status" value="1"/>
</dbReference>
<dbReference type="CDD" id="cd03278">
    <property type="entry name" value="ABC_SMC_barmotin"/>
    <property type="match status" value="2"/>
</dbReference>
<feature type="coiled-coil region" evidence="7">
    <location>
        <begin position="241"/>
        <end position="275"/>
    </location>
</feature>
<dbReference type="SUPFAM" id="SSF52540">
    <property type="entry name" value="P-loop containing nucleoside triphosphate hydrolases"/>
    <property type="match status" value="1"/>
</dbReference>
<comment type="domain">
    <text evidence="7">Contains large globular domains required for ATP hydrolysis at each terminus and a third globular domain forming a flexible hinge near the middle of the molecule. These domains are separated by coiled-coil structures.</text>
</comment>
<dbReference type="HAMAP" id="MF_01894">
    <property type="entry name" value="Smc_prok"/>
    <property type="match status" value="1"/>
</dbReference>
<comment type="subcellular location">
    <subcellularLocation>
        <location evidence="1 7">Cytoplasm</location>
    </subcellularLocation>
</comment>
<dbReference type="GO" id="GO:0007059">
    <property type="term" value="P:chromosome segregation"/>
    <property type="evidence" value="ECO:0007669"/>
    <property type="project" value="UniProtKB-UniRule"/>
</dbReference>
<comment type="caution">
    <text evidence="10">The sequence shown here is derived from an EMBL/GenBank/DDBJ whole genome shotgun (WGS) entry which is preliminary data.</text>
</comment>
<comment type="similarity">
    <text evidence="7">Belongs to the SMC family.</text>
</comment>
<feature type="coiled-coil region" evidence="7">
    <location>
        <begin position="798"/>
        <end position="842"/>
    </location>
</feature>
<accession>A0A927PND5</accession>
<dbReference type="SUPFAM" id="SSF75553">
    <property type="entry name" value="Smc hinge domain"/>
    <property type="match status" value="1"/>
</dbReference>
<dbReference type="GO" id="GO:0006260">
    <property type="term" value="P:DNA replication"/>
    <property type="evidence" value="ECO:0007669"/>
    <property type="project" value="UniProtKB-UniRule"/>
</dbReference>
<feature type="coiled-coil region" evidence="7">
    <location>
        <begin position="659"/>
        <end position="686"/>
    </location>
</feature>
<evidence type="ECO:0000256" key="3">
    <source>
        <dbReference type="ARBA" id="ARBA00022741"/>
    </source>
</evidence>
<dbReference type="GO" id="GO:0005737">
    <property type="term" value="C:cytoplasm"/>
    <property type="evidence" value="ECO:0007669"/>
    <property type="project" value="UniProtKB-SubCell"/>
</dbReference>
<dbReference type="InterPro" id="IPR010935">
    <property type="entry name" value="SMC_hinge"/>
</dbReference>
<evidence type="ECO:0000313" key="11">
    <source>
        <dbReference type="Proteomes" id="UP000642993"/>
    </source>
</evidence>
<dbReference type="GO" id="GO:0005694">
    <property type="term" value="C:chromosome"/>
    <property type="evidence" value="ECO:0007669"/>
    <property type="project" value="InterPro"/>
</dbReference>
<keyword evidence="3 7" id="KW-0547">Nucleotide-binding</keyword>
<evidence type="ECO:0000256" key="8">
    <source>
        <dbReference type="SAM" id="MobiDB-lite"/>
    </source>
</evidence>
<dbReference type="EMBL" id="JACYWE010000009">
    <property type="protein sequence ID" value="MBD8507606.1"/>
    <property type="molecule type" value="Genomic_DNA"/>
</dbReference>
<dbReference type="InterPro" id="IPR027417">
    <property type="entry name" value="P-loop_NTPase"/>
</dbReference>
<dbReference type="Gene3D" id="1.20.1060.20">
    <property type="match status" value="1"/>
</dbReference>
<dbReference type="FunFam" id="3.40.50.300:FF:000984">
    <property type="entry name" value="Chromosome partition protein Smc"/>
    <property type="match status" value="1"/>
</dbReference>
<feature type="region of interest" description="Disordered" evidence="8">
    <location>
        <begin position="750"/>
        <end position="773"/>
    </location>
</feature>
<keyword evidence="11" id="KW-1185">Reference proteome</keyword>
<dbReference type="NCBIfam" id="TIGR02168">
    <property type="entry name" value="SMC_prok_B"/>
    <property type="match status" value="1"/>
</dbReference>
<keyword evidence="2 7" id="KW-0963">Cytoplasm</keyword>
<evidence type="ECO:0000256" key="5">
    <source>
        <dbReference type="ARBA" id="ARBA00023054"/>
    </source>
</evidence>
<feature type="compositionally biased region" description="Basic and acidic residues" evidence="8">
    <location>
        <begin position="750"/>
        <end position="762"/>
    </location>
</feature>
<proteinExistence type="inferred from homology"/>